<dbReference type="Proteomes" id="UP000005038">
    <property type="component" value="Unassembled WGS sequence"/>
</dbReference>
<accession>H5TN05</accession>
<evidence type="ECO:0000313" key="2">
    <source>
        <dbReference type="Proteomes" id="UP000005038"/>
    </source>
</evidence>
<protein>
    <submittedName>
        <fullName evidence="1">Uncharacterized protein</fullName>
    </submittedName>
</protein>
<dbReference type="STRING" id="1108044.GOOTI_128_00060"/>
<gene>
    <name evidence="1" type="ORF">GOOTI_128_00060</name>
</gene>
<reference evidence="1" key="1">
    <citation type="submission" date="2012-02" db="EMBL/GenBank/DDBJ databases">
        <title>Whole genome shotgun sequence of Gordonia otitidis NBRC 100426.</title>
        <authorList>
            <person name="Yoshida I."/>
            <person name="Hosoyama A."/>
            <person name="Tsuchikane K."/>
            <person name="Katsumata H."/>
            <person name="Yamazaki S."/>
            <person name="Fujita N."/>
        </authorList>
    </citation>
    <scope>NUCLEOTIDE SEQUENCE [LARGE SCALE GENOMIC DNA]</scope>
    <source>
        <strain evidence="1">NBRC 100426</strain>
    </source>
</reference>
<proteinExistence type="predicted"/>
<comment type="caution">
    <text evidence="1">The sequence shown here is derived from an EMBL/GenBank/DDBJ whole genome shotgun (WGS) entry which is preliminary data.</text>
</comment>
<evidence type="ECO:0000313" key="1">
    <source>
        <dbReference type="EMBL" id="GAB34863.1"/>
    </source>
</evidence>
<name>H5TN05_GORO1</name>
<keyword evidence="2" id="KW-1185">Reference proteome</keyword>
<dbReference type="EMBL" id="BAFB01000128">
    <property type="protein sequence ID" value="GAB34863.1"/>
    <property type="molecule type" value="Genomic_DNA"/>
</dbReference>
<dbReference type="RefSeq" id="WP_007239092.1">
    <property type="nucleotide sequence ID" value="NZ_BAFB01000128.1"/>
</dbReference>
<dbReference type="AlphaFoldDB" id="H5TN05"/>
<organism evidence="1 2">
    <name type="scientific">Gordonia otitidis (strain DSM 44809 / CCUG 52243 / JCM 12355 / NBRC 100426 / IFM 10032)</name>
    <dbReference type="NCBI Taxonomy" id="1108044"/>
    <lineage>
        <taxon>Bacteria</taxon>
        <taxon>Bacillati</taxon>
        <taxon>Actinomycetota</taxon>
        <taxon>Actinomycetes</taxon>
        <taxon>Mycobacteriales</taxon>
        <taxon>Gordoniaceae</taxon>
        <taxon>Gordonia</taxon>
    </lineage>
</organism>
<sequence>MPLTNDQLNAIIDGIVDLNPQKRTRRWSSISLCVLDAVWSIGAHYDKVVAPLVIEFARSQGVTNAVVPVNEVPTDDPLPAPTLAMFDEDALLNLTNMQRTSTRGGVTKAYASIAFARVLSDNGIETLSDAIMYWRTKRS</sequence>